<dbReference type="Gene3D" id="1.20.120.1630">
    <property type="match status" value="1"/>
</dbReference>
<accession>A0A1Y2FBT6</accession>
<comment type="caution">
    <text evidence="14">The sequence shown here is derived from an EMBL/GenBank/DDBJ whole genome shotgun (WGS) entry which is preliminary data.</text>
</comment>
<comment type="similarity">
    <text evidence="13">Belongs to the class VI-like SAM-binding methyltransferase superfamily. CHO2 family.</text>
</comment>
<dbReference type="EMBL" id="MCFI01000011">
    <property type="protein sequence ID" value="ORY81378.1"/>
    <property type="molecule type" value="Genomic_DNA"/>
</dbReference>
<dbReference type="GO" id="GO:0004608">
    <property type="term" value="F:phosphatidylethanolamine N-methyltransferase activity"/>
    <property type="evidence" value="ECO:0007669"/>
    <property type="project" value="UniProtKB-UniRule"/>
</dbReference>
<keyword evidence="12 13" id="KW-1208">Phospholipid metabolism</keyword>
<keyword evidence="3 13" id="KW-0489">Methyltransferase</keyword>
<evidence type="ECO:0000256" key="3">
    <source>
        <dbReference type="ARBA" id="ARBA00022603"/>
    </source>
</evidence>
<dbReference type="InterPro" id="IPR016219">
    <property type="entry name" value="Phosphatid-EA_MeTrfase_fun"/>
</dbReference>
<feature type="transmembrane region" description="Helical" evidence="13">
    <location>
        <begin position="387"/>
        <end position="407"/>
    </location>
</feature>
<dbReference type="PANTHER" id="PTHR32138">
    <property type="entry name" value="PHOSPHATIDYLETHANOLAMINE N-METHYLTRANSFERASE"/>
    <property type="match status" value="1"/>
</dbReference>
<sequence>MVSTILDPRQPKSEWDLFIVGTILAHVGLYFLTSGWLRKALFLALFTFWRLSYNLGIGFVLHQQSNVKQNDMGWLVKKAHDIGIFDASKNPKLYRFVRRQLIDKMGPDFDYEKSPIEYQTWLLFRRGVDLILMLDFCSYVLMAVSWSYVPKSHGIVMHTARWTFGWILVLFNLWVKLDANRVVKDFAWYWGDFFYRLLDSDLTFDGVYELCMHPMYSLGYAGYYGISLLACSYAVLFTSIIAHISQFIFLYTVEEPHIRKTYSPKSTLKIQSKHELKKELMSNERAFGEADSSPRGEGSVERMFDLFRSTDVTQVLIVFIGIVFAVFTPQQGLYARYATAQAVIWRFVHTFGLFWSLNGQSEAKVWTRHFVKYGESPKRAWQEWKNIYLLSLTVMYVTFLSAAYKSYSIPDNWQYSTCLLRHILGIALIAMHIWTSISIHEVLGTFGYFFGDFFVDSAQPRLQYTGVYRYLNNPDRIVYSFWGFALLANSTSVILLAAQAQIINICFITFVEKPHMEKLYGGQLRKEAGFKRSLKSMPVVDHPHVRRTVEQVEGTFDHLFDRAVQSIQDFFTHTRPQLDKAIQESKVRVHRYSNSITITKIADNLNNLDLSQFKLELVPSAAAVAHPEASSLTNVYQLGEPIRVRWQAPLNHARRDWIGVYRVTDNLSKDVTRVASQGHWSAIESKSFGDHQADILEEGDEAGMVEFRADTVPWTEGTYEIRYHHDGKHNVLAISQPFEIAVDPLMRLEETTNPAKDEASAEEVAAVMLSLVQTILRSEKDLDLPISLHAAIVFGDDAEKYAKRIAYAIDKRFGVDLAWQLVATDASVENLAKRVVEAKRVLRPFVRYDARTAGQESALQASDAQKESQWTL</sequence>
<keyword evidence="6 13" id="KW-0812">Transmembrane</keyword>
<dbReference type="PIRSF" id="PIRSF000383">
    <property type="entry name" value="PEAMT"/>
    <property type="match status" value="1"/>
</dbReference>
<comment type="caution">
    <text evidence="13">Lacks conserved residue(s) required for the propagation of feature annotation.</text>
</comment>
<dbReference type="GeneID" id="63786040"/>
<evidence type="ECO:0000256" key="9">
    <source>
        <dbReference type="ARBA" id="ARBA00023098"/>
    </source>
</evidence>
<dbReference type="Pfam" id="PF04191">
    <property type="entry name" value="PEMT"/>
    <property type="match status" value="2"/>
</dbReference>
<gene>
    <name evidence="14" type="ORF">BCR37DRAFT_380185</name>
</gene>
<keyword evidence="15" id="KW-1185">Reference proteome</keyword>
<evidence type="ECO:0000256" key="1">
    <source>
        <dbReference type="ARBA" id="ARBA00004127"/>
    </source>
</evidence>
<evidence type="ECO:0000313" key="15">
    <source>
        <dbReference type="Proteomes" id="UP000193685"/>
    </source>
</evidence>
<protein>
    <recommendedName>
        <fullName evidence="13">Phosphatidylethanolamine N-methyltransferase</fullName>
        <shortName evidence="13">PEAMT</shortName>
        <ecNumber evidence="13">2.1.1.17</ecNumber>
    </recommendedName>
</protein>
<dbReference type="InterPro" id="IPR007318">
    <property type="entry name" value="Phopholipid_MeTrfase"/>
</dbReference>
<keyword evidence="9 13" id="KW-0443">Lipid metabolism</keyword>
<dbReference type="Gene3D" id="2.60.40.2840">
    <property type="match status" value="1"/>
</dbReference>
<dbReference type="STRING" id="56484.A0A1Y2FBT6"/>
<dbReference type="PANTHER" id="PTHR32138:SF0">
    <property type="entry name" value="PHOSPHATIDYLETHANOLAMINE N-METHYLTRANSFERASE"/>
    <property type="match status" value="1"/>
</dbReference>
<dbReference type="GO" id="GO:0006656">
    <property type="term" value="P:phosphatidylcholine biosynthetic process"/>
    <property type="evidence" value="ECO:0007669"/>
    <property type="project" value="UniProtKB-UniRule"/>
</dbReference>
<dbReference type="GO" id="GO:0005789">
    <property type="term" value="C:endoplasmic reticulum membrane"/>
    <property type="evidence" value="ECO:0007669"/>
    <property type="project" value="UniProtKB-SubCell"/>
</dbReference>
<dbReference type="PROSITE" id="PS51598">
    <property type="entry name" value="SAM_CHO2"/>
    <property type="match status" value="1"/>
</dbReference>
<keyword evidence="8 13" id="KW-1133">Transmembrane helix</keyword>
<feature type="transmembrane region" description="Helical" evidence="13">
    <location>
        <begin position="130"/>
        <end position="149"/>
    </location>
</feature>
<evidence type="ECO:0000256" key="10">
    <source>
        <dbReference type="ARBA" id="ARBA00023136"/>
    </source>
</evidence>
<keyword evidence="7 13" id="KW-0256">Endoplasmic reticulum</keyword>
<feature type="transmembrane region" description="Helical" evidence="13">
    <location>
        <begin position="156"/>
        <end position="175"/>
    </location>
</feature>
<keyword evidence="2 13" id="KW-0444">Lipid biosynthesis</keyword>
<comment type="pathway">
    <text evidence="13">Phospholipid metabolism; phosphatidylcholine biosynthesis.</text>
</comment>
<dbReference type="OMA" id="RIWYSVG"/>
<feature type="transmembrane region" description="Helical" evidence="13">
    <location>
        <begin position="222"/>
        <end position="251"/>
    </location>
</feature>
<evidence type="ECO:0000256" key="6">
    <source>
        <dbReference type="ARBA" id="ARBA00022692"/>
    </source>
</evidence>
<evidence type="ECO:0000256" key="5">
    <source>
        <dbReference type="ARBA" id="ARBA00022691"/>
    </source>
</evidence>
<feature type="transmembrane region" description="Helical" evidence="13">
    <location>
        <begin position="312"/>
        <end position="328"/>
    </location>
</feature>
<keyword evidence="5 13" id="KW-0949">S-adenosyl-L-methionine</keyword>
<evidence type="ECO:0000313" key="14">
    <source>
        <dbReference type="EMBL" id="ORY81378.1"/>
    </source>
</evidence>
<dbReference type="Proteomes" id="UP000193685">
    <property type="component" value="Unassembled WGS sequence"/>
</dbReference>
<dbReference type="AlphaFoldDB" id="A0A1Y2FBT6"/>
<evidence type="ECO:0000256" key="7">
    <source>
        <dbReference type="ARBA" id="ARBA00022824"/>
    </source>
</evidence>
<comment type="subcellular location">
    <subcellularLocation>
        <location evidence="1">Endomembrane system</location>
        <topology evidence="1">Multi-pass membrane protein</topology>
    </subcellularLocation>
    <subcellularLocation>
        <location evidence="13">Endoplasmic reticulum membrane</location>
        <topology evidence="13">Multi-pass membrane protein</topology>
    </subcellularLocation>
</comment>
<dbReference type="UniPathway" id="UPA00753"/>
<comment type="catalytic activity">
    <reaction evidence="13">
        <text>a 1,2-diacyl-sn-glycero-3-phosphoethanolamine + S-adenosyl-L-methionine = a 1,2-diacyl-sn-glycero-3-phospho-N-methylethanolamine + S-adenosyl-L-homocysteine + H(+)</text>
        <dbReference type="Rhea" id="RHEA:11164"/>
        <dbReference type="ChEBI" id="CHEBI:15378"/>
        <dbReference type="ChEBI" id="CHEBI:57856"/>
        <dbReference type="ChEBI" id="CHEBI:59789"/>
        <dbReference type="ChEBI" id="CHEBI:64573"/>
        <dbReference type="ChEBI" id="CHEBI:64612"/>
        <dbReference type="EC" id="2.1.1.17"/>
    </reaction>
</comment>
<evidence type="ECO:0000256" key="8">
    <source>
        <dbReference type="ARBA" id="ARBA00022989"/>
    </source>
</evidence>
<evidence type="ECO:0000256" key="12">
    <source>
        <dbReference type="ARBA" id="ARBA00023264"/>
    </source>
</evidence>
<evidence type="ECO:0000256" key="13">
    <source>
        <dbReference type="RuleBase" id="RU361122"/>
    </source>
</evidence>
<dbReference type="OrthoDB" id="4583at2759"/>
<feature type="transmembrane region" description="Helical" evidence="13">
    <location>
        <begin position="15"/>
        <end position="33"/>
    </location>
</feature>
<reference evidence="14 15" key="1">
    <citation type="submission" date="2016-07" db="EMBL/GenBank/DDBJ databases">
        <title>Pervasive Adenine N6-methylation of Active Genes in Fungi.</title>
        <authorList>
            <consortium name="DOE Joint Genome Institute"/>
            <person name="Mondo S.J."/>
            <person name="Dannebaum R.O."/>
            <person name="Kuo R.C."/>
            <person name="Labutti K."/>
            <person name="Haridas S."/>
            <person name="Kuo A."/>
            <person name="Salamov A."/>
            <person name="Ahrendt S.R."/>
            <person name="Lipzen A."/>
            <person name="Sullivan W."/>
            <person name="Andreopoulos W.B."/>
            <person name="Clum A."/>
            <person name="Lindquist E."/>
            <person name="Daum C."/>
            <person name="Ramamoorthy G.K."/>
            <person name="Gryganskyi A."/>
            <person name="Culley D."/>
            <person name="Magnuson J.K."/>
            <person name="James T.Y."/>
            <person name="O'Malley M.A."/>
            <person name="Stajich J.E."/>
            <person name="Spatafora J.W."/>
            <person name="Visel A."/>
            <person name="Grigoriev I.V."/>
        </authorList>
    </citation>
    <scope>NUCLEOTIDE SEQUENCE [LARGE SCALE GENOMIC DNA]</scope>
    <source>
        <strain evidence="14 15">12-1054</strain>
    </source>
</reference>
<keyword evidence="10 13" id="KW-0472">Membrane</keyword>
<dbReference type="GO" id="GO:0032259">
    <property type="term" value="P:methylation"/>
    <property type="evidence" value="ECO:0007669"/>
    <property type="project" value="UniProtKB-KW"/>
</dbReference>
<proteinExistence type="inferred from homology"/>
<organism evidence="14 15">
    <name type="scientific">Protomyces lactucae-debilis</name>
    <dbReference type="NCBI Taxonomy" id="2754530"/>
    <lineage>
        <taxon>Eukaryota</taxon>
        <taxon>Fungi</taxon>
        <taxon>Dikarya</taxon>
        <taxon>Ascomycota</taxon>
        <taxon>Taphrinomycotina</taxon>
        <taxon>Taphrinomycetes</taxon>
        <taxon>Taphrinales</taxon>
        <taxon>Protomycetaceae</taxon>
        <taxon>Protomyces</taxon>
    </lineage>
</organism>
<name>A0A1Y2FBT6_PROLT</name>
<comment type="function">
    <text evidence="13">Catalyzes the first step of the methylation pathway of phosphatidylcholine biosynthesis, the SAM-dependent methylation of phosphatidylethanolamine (PE) to phosphatidylmonomethylethanolamine (PMME).</text>
</comment>
<dbReference type="EC" id="2.1.1.17" evidence="13"/>
<dbReference type="RefSeq" id="XP_040724754.1">
    <property type="nucleotide sequence ID" value="XM_040869441.1"/>
</dbReference>
<evidence type="ECO:0000256" key="11">
    <source>
        <dbReference type="ARBA" id="ARBA00023209"/>
    </source>
</evidence>
<keyword evidence="11 13" id="KW-0594">Phospholipid biosynthesis</keyword>
<evidence type="ECO:0000256" key="4">
    <source>
        <dbReference type="ARBA" id="ARBA00022679"/>
    </source>
</evidence>
<feature type="transmembrane region" description="Helical" evidence="13">
    <location>
        <begin position="477"/>
        <end position="498"/>
    </location>
</feature>
<keyword evidence="4 13" id="KW-0808">Transferase</keyword>
<evidence type="ECO:0000256" key="2">
    <source>
        <dbReference type="ARBA" id="ARBA00022516"/>
    </source>
</evidence>